<dbReference type="OrthoDB" id="6882680at2"/>
<gene>
    <name evidence="1" type="ORF">DFR68_101768</name>
</gene>
<evidence type="ECO:0000313" key="1">
    <source>
        <dbReference type="EMBL" id="RDI55931.1"/>
    </source>
</evidence>
<dbReference type="Gene3D" id="3.40.605.10">
    <property type="entry name" value="Aldehyde Dehydrogenase, Chain A, domain 1"/>
    <property type="match status" value="1"/>
</dbReference>
<dbReference type="InterPro" id="IPR016162">
    <property type="entry name" value="Ald_DH_N"/>
</dbReference>
<sequence>MPDNAFSDLAERQRRNLRTDLTKTAEWRLDQLDRMERMLLEHADEWRAALRGDFGKPSFEQQF</sequence>
<keyword evidence="2" id="KW-1185">Reference proteome</keyword>
<reference evidence="1 2" key="1">
    <citation type="submission" date="2018-07" db="EMBL/GenBank/DDBJ databases">
        <title>Genomic Encyclopedia of Type Strains, Phase IV (KMG-IV): sequencing the most valuable type-strain genomes for metagenomic binning, comparative biology and taxonomic classification.</title>
        <authorList>
            <person name="Goeker M."/>
        </authorList>
    </citation>
    <scope>NUCLEOTIDE SEQUENCE [LARGE SCALE GENOMIC DNA]</scope>
    <source>
        <strain evidence="1 2">DSM 44952</strain>
    </source>
</reference>
<dbReference type="AlphaFoldDB" id="A0A370HFC3"/>
<dbReference type="STRING" id="1210089.GCA_001613165_01946"/>
<organism evidence="1 2">
    <name type="scientific">Nocardia mexicana</name>
    <dbReference type="NCBI Taxonomy" id="279262"/>
    <lineage>
        <taxon>Bacteria</taxon>
        <taxon>Bacillati</taxon>
        <taxon>Actinomycetota</taxon>
        <taxon>Actinomycetes</taxon>
        <taxon>Mycobacteriales</taxon>
        <taxon>Nocardiaceae</taxon>
        <taxon>Nocardia</taxon>
    </lineage>
</organism>
<comment type="caution">
    <text evidence="1">The sequence shown here is derived from an EMBL/GenBank/DDBJ whole genome shotgun (WGS) entry which is preliminary data.</text>
</comment>
<protein>
    <submittedName>
        <fullName evidence="1">Uncharacterized protein</fullName>
    </submittedName>
</protein>
<proteinExistence type="predicted"/>
<evidence type="ECO:0000313" key="2">
    <source>
        <dbReference type="Proteomes" id="UP000255355"/>
    </source>
</evidence>
<dbReference type="Proteomes" id="UP000255355">
    <property type="component" value="Unassembled WGS sequence"/>
</dbReference>
<dbReference type="RefSeq" id="WP_147288824.1">
    <property type="nucleotide sequence ID" value="NZ_QQAZ01000001.1"/>
</dbReference>
<dbReference type="GO" id="GO:0016491">
    <property type="term" value="F:oxidoreductase activity"/>
    <property type="evidence" value="ECO:0007669"/>
    <property type="project" value="InterPro"/>
</dbReference>
<dbReference type="EMBL" id="QQAZ01000001">
    <property type="protein sequence ID" value="RDI55931.1"/>
    <property type="molecule type" value="Genomic_DNA"/>
</dbReference>
<name>A0A370HFC3_9NOCA</name>
<accession>A0A370HFC3</accession>